<evidence type="ECO:0000256" key="1">
    <source>
        <dbReference type="ARBA" id="ARBA00004664"/>
    </source>
</evidence>
<evidence type="ECO:0000256" key="3">
    <source>
        <dbReference type="ARBA" id="ARBA00022605"/>
    </source>
</evidence>
<dbReference type="CDD" id="cd00405">
    <property type="entry name" value="PRAI"/>
    <property type="match status" value="1"/>
</dbReference>
<dbReference type="InterPro" id="IPR044643">
    <property type="entry name" value="TrpF_fam"/>
</dbReference>
<feature type="domain" description="N-(5'phosphoribosyl) anthranilate isomerase (PRAI)" evidence="7">
    <location>
        <begin position="1"/>
        <end position="142"/>
    </location>
</feature>
<keyword evidence="3" id="KW-0028">Amino-acid biosynthesis</keyword>
<evidence type="ECO:0000256" key="6">
    <source>
        <dbReference type="ARBA" id="ARBA00023235"/>
    </source>
</evidence>
<evidence type="ECO:0000313" key="8">
    <source>
        <dbReference type="EMBL" id="KKM04697.1"/>
    </source>
</evidence>
<dbReference type="EMBL" id="LAZR01016397">
    <property type="protein sequence ID" value="KKM04697.1"/>
    <property type="molecule type" value="Genomic_DNA"/>
</dbReference>
<evidence type="ECO:0000256" key="4">
    <source>
        <dbReference type="ARBA" id="ARBA00022822"/>
    </source>
</evidence>
<dbReference type="SUPFAM" id="SSF51366">
    <property type="entry name" value="Ribulose-phoshate binding barrel"/>
    <property type="match status" value="1"/>
</dbReference>
<protein>
    <recommendedName>
        <fullName evidence="2">phosphoribosylanthranilate isomerase</fullName>
        <ecNumber evidence="2">5.3.1.24</ecNumber>
    </recommendedName>
</protein>
<name>A0A0F9HN80_9ZZZZ</name>
<dbReference type="Gene3D" id="3.20.20.70">
    <property type="entry name" value="Aldolase class I"/>
    <property type="match status" value="1"/>
</dbReference>
<dbReference type="InterPro" id="IPR011060">
    <property type="entry name" value="RibuloseP-bd_barrel"/>
</dbReference>
<keyword evidence="6" id="KW-0413">Isomerase</keyword>
<keyword evidence="5" id="KW-0057">Aromatic amino acid biosynthesis</keyword>
<dbReference type="PANTHER" id="PTHR42894">
    <property type="entry name" value="N-(5'-PHOSPHORIBOSYL)ANTHRANILATE ISOMERASE"/>
    <property type="match status" value="1"/>
</dbReference>
<proteinExistence type="inferred from homology"/>
<dbReference type="InterPro" id="IPR001240">
    <property type="entry name" value="PRAI_dom"/>
</dbReference>
<comment type="pathway">
    <text evidence="1">Amino-acid biosynthesis; L-tryptophan biosynthesis; L-tryptophan from chorismate: step 3/5.</text>
</comment>
<dbReference type="Pfam" id="PF00697">
    <property type="entry name" value="PRAI"/>
    <property type="match status" value="1"/>
</dbReference>
<sequence length="152" mass="17135">VFVNEDRKKVEEITESCGLTTLQFHGQESPSYCEGFKQKIVKAFRIKNKSVLRKAVQYQNKIDAYLLDTYSPFTYGGTGKTFDWPIAKEIKKFGLPIILSGGLGPENVKEAIRKVEPYGVDVSSGVEEKPGKKNLEKLINFVRIVRETDESA</sequence>
<comment type="caution">
    <text evidence="8">The sequence shown here is derived from an EMBL/GenBank/DDBJ whole genome shotgun (WGS) entry which is preliminary data.</text>
</comment>
<dbReference type="EC" id="5.3.1.24" evidence="2"/>
<dbReference type="GO" id="GO:0000162">
    <property type="term" value="P:L-tryptophan biosynthetic process"/>
    <property type="evidence" value="ECO:0007669"/>
    <property type="project" value="UniProtKB-UniPathway"/>
</dbReference>
<dbReference type="InterPro" id="IPR013785">
    <property type="entry name" value="Aldolase_TIM"/>
</dbReference>
<dbReference type="GO" id="GO:0004640">
    <property type="term" value="F:phosphoribosylanthranilate isomerase activity"/>
    <property type="evidence" value="ECO:0007669"/>
    <property type="project" value="UniProtKB-EC"/>
</dbReference>
<accession>A0A0F9HN80</accession>
<dbReference type="HAMAP" id="MF_00135">
    <property type="entry name" value="PRAI"/>
    <property type="match status" value="1"/>
</dbReference>
<gene>
    <name evidence="8" type="ORF">LCGC14_1761610</name>
</gene>
<evidence type="ECO:0000259" key="7">
    <source>
        <dbReference type="Pfam" id="PF00697"/>
    </source>
</evidence>
<evidence type="ECO:0000256" key="2">
    <source>
        <dbReference type="ARBA" id="ARBA00012572"/>
    </source>
</evidence>
<reference evidence="8" key="1">
    <citation type="journal article" date="2015" name="Nature">
        <title>Complex archaea that bridge the gap between prokaryotes and eukaryotes.</title>
        <authorList>
            <person name="Spang A."/>
            <person name="Saw J.H."/>
            <person name="Jorgensen S.L."/>
            <person name="Zaremba-Niedzwiedzka K."/>
            <person name="Martijn J."/>
            <person name="Lind A.E."/>
            <person name="van Eijk R."/>
            <person name="Schleper C."/>
            <person name="Guy L."/>
            <person name="Ettema T.J."/>
        </authorList>
    </citation>
    <scope>NUCLEOTIDE SEQUENCE</scope>
</reference>
<dbReference type="PANTHER" id="PTHR42894:SF1">
    <property type="entry name" value="N-(5'-PHOSPHORIBOSYL)ANTHRANILATE ISOMERASE"/>
    <property type="match status" value="1"/>
</dbReference>
<organism evidence="8">
    <name type="scientific">marine sediment metagenome</name>
    <dbReference type="NCBI Taxonomy" id="412755"/>
    <lineage>
        <taxon>unclassified sequences</taxon>
        <taxon>metagenomes</taxon>
        <taxon>ecological metagenomes</taxon>
    </lineage>
</organism>
<dbReference type="UniPathway" id="UPA00035">
    <property type="reaction ID" value="UER00042"/>
</dbReference>
<keyword evidence="4" id="KW-0822">Tryptophan biosynthesis</keyword>
<dbReference type="AlphaFoldDB" id="A0A0F9HN80"/>
<evidence type="ECO:0000256" key="5">
    <source>
        <dbReference type="ARBA" id="ARBA00023141"/>
    </source>
</evidence>
<feature type="non-terminal residue" evidence="8">
    <location>
        <position position="1"/>
    </location>
</feature>